<accession>A0ABS2KP87</accession>
<dbReference type="EMBL" id="JAFBBK010000001">
    <property type="protein sequence ID" value="MBM7413777.1"/>
    <property type="molecule type" value="Genomic_DNA"/>
</dbReference>
<keyword evidence="2" id="KW-0378">Hydrolase</keyword>
<dbReference type="Pfam" id="PF07859">
    <property type="entry name" value="Abhydrolase_3"/>
    <property type="match status" value="1"/>
</dbReference>
<evidence type="ECO:0000256" key="3">
    <source>
        <dbReference type="PROSITE-ProRule" id="PRU10038"/>
    </source>
</evidence>
<protein>
    <submittedName>
        <fullName evidence="5">Acetyl esterase/lipase</fullName>
    </submittedName>
</protein>
<dbReference type="Proteomes" id="UP000703038">
    <property type="component" value="Unassembled WGS sequence"/>
</dbReference>
<feature type="domain" description="Alpha/beta hydrolase fold-3" evidence="4">
    <location>
        <begin position="131"/>
        <end position="338"/>
    </location>
</feature>
<evidence type="ECO:0000313" key="6">
    <source>
        <dbReference type="Proteomes" id="UP000703038"/>
    </source>
</evidence>
<dbReference type="SUPFAM" id="SSF53474">
    <property type="entry name" value="alpha/beta-Hydrolases"/>
    <property type="match status" value="1"/>
</dbReference>
<reference evidence="5 6" key="1">
    <citation type="submission" date="2021-01" db="EMBL/GenBank/DDBJ databases">
        <title>Genomics of switchgrass bacterial isolates.</title>
        <authorList>
            <person name="Shade A."/>
        </authorList>
    </citation>
    <scope>NUCLEOTIDE SEQUENCE [LARGE SCALE GENOMIC DNA]</scope>
    <source>
        <strain evidence="5 6">PvP111</strain>
    </source>
</reference>
<comment type="caution">
    <text evidence="5">The sequence shown here is derived from an EMBL/GenBank/DDBJ whole genome shotgun (WGS) entry which is preliminary data.</text>
</comment>
<dbReference type="PANTHER" id="PTHR48081">
    <property type="entry name" value="AB HYDROLASE SUPERFAMILY PROTEIN C4A8.06C"/>
    <property type="match status" value="1"/>
</dbReference>
<evidence type="ECO:0000313" key="5">
    <source>
        <dbReference type="EMBL" id="MBM7413777.1"/>
    </source>
</evidence>
<keyword evidence="6" id="KW-1185">Reference proteome</keyword>
<dbReference type="RefSeq" id="WP_239532340.1">
    <property type="nucleotide sequence ID" value="NZ_JAFBBK010000001.1"/>
</dbReference>
<evidence type="ECO:0000256" key="2">
    <source>
        <dbReference type="ARBA" id="ARBA00022801"/>
    </source>
</evidence>
<dbReference type="Gene3D" id="3.40.50.1820">
    <property type="entry name" value="alpha/beta hydrolase"/>
    <property type="match status" value="1"/>
</dbReference>
<dbReference type="InterPro" id="IPR033140">
    <property type="entry name" value="Lipase_GDXG_put_SER_AS"/>
</dbReference>
<sequence length="373" mass="40284">MSIASAEMTAPSSLTRTSASRRVRRALGVGTAVDRQEFEGGSVQSKLLAAYLRRTVRPFLGVWARTHSLPWPMSMVDQAGRLLPPVGDTTIAPVRLDECRAEWVRTDSPRRVGADGRSVRPTRRADRDRVILYLHGGAFVVCGLNSHRRLVSRIAQSTGADVLSVDYRMMPRNPISHAVEDGVDGFRYLLDAGYLPEQIFIAGDSAGGYLAFMVALALQSQGLPPAGGIIALSPLTDLDPTRKMVHPNASLCSVFPKGAVPALTKLADEVEARIVVDGKRGPRVCPVDADLSALPPVLIQVGSTEMVYADSELMAERLADAGIECRLQVWQDQVHVFHAADFVPESARAISEIAVFVDEQVRRGTVPLAGTGT</sequence>
<proteinExistence type="inferred from homology"/>
<dbReference type="PANTHER" id="PTHR48081:SF30">
    <property type="entry name" value="ACETYL-HYDROLASE LIPR-RELATED"/>
    <property type="match status" value="1"/>
</dbReference>
<evidence type="ECO:0000259" key="4">
    <source>
        <dbReference type="Pfam" id="PF07859"/>
    </source>
</evidence>
<comment type="similarity">
    <text evidence="1">Belongs to the 'GDXG' lipolytic enzyme family.</text>
</comment>
<dbReference type="InterPro" id="IPR050300">
    <property type="entry name" value="GDXG_lipolytic_enzyme"/>
</dbReference>
<dbReference type="PROSITE" id="PS01174">
    <property type="entry name" value="LIPASE_GDXG_SER"/>
    <property type="match status" value="1"/>
</dbReference>
<feature type="active site" evidence="3">
    <location>
        <position position="205"/>
    </location>
</feature>
<dbReference type="InterPro" id="IPR029058">
    <property type="entry name" value="AB_hydrolase_fold"/>
</dbReference>
<organism evidence="5 6">
    <name type="scientific">Rhodococcoides corynebacterioides</name>
    <dbReference type="NCBI Taxonomy" id="53972"/>
    <lineage>
        <taxon>Bacteria</taxon>
        <taxon>Bacillati</taxon>
        <taxon>Actinomycetota</taxon>
        <taxon>Actinomycetes</taxon>
        <taxon>Mycobacteriales</taxon>
        <taxon>Nocardiaceae</taxon>
        <taxon>Rhodococcoides</taxon>
    </lineage>
</organism>
<evidence type="ECO:0000256" key="1">
    <source>
        <dbReference type="ARBA" id="ARBA00010515"/>
    </source>
</evidence>
<dbReference type="InterPro" id="IPR013094">
    <property type="entry name" value="AB_hydrolase_3"/>
</dbReference>
<name>A0ABS2KP87_9NOCA</name>
<gene>
    <name evidence="5" type="ORF">JOE42_000510</name>
</gene>